<dbReference type="RefSeq" id="WP_203927533.1">
    <property type="nucleotide sequence ID" value="NZ_BOPH01000027.1"/>
</dbReference>
<name>A0A8J3ZRA3_9ACTN</name>
<evidence type="ECO:0000313" key="1">
    <source>
        <dbReference type="EMBL" id="GIJ67578.1"/>
    </source>
</evidence>
<dbReference type="EMBL" id="BOPH01000027">
    <property type="protein sequence ID" value="GIJ67578.1"/>
    <property type="molecule type" value="Genomic_DNA"/>
</dbReference>
<protein>
    <recommendedName>
        <fullName evidence="3">MFS transporter</fullName>
    </recommendedName>
</protein>
<gene>
    <name evidence="1" type="ORF">Voc01_024950</name>
</gene>
<evidence type="ECO:0008006" key="3">
    <source>
        <dbReference type="Google" id="ProtNLM"/>
    </source>
</evidence>
<organism evidence="1 2">
    <name type="scientific">Virgisporangium ochraceum</name>
    <dbReference type="NCBI Taxonomy" id="65505"/>
    <lineage>
        <taxon>Bacteria</taxon>
        <taxon>Bacillati</taxon>
        <taxon>Actinomycetota</taxon>
        <taxon>Actinomycetes</taxon>
        <taxon>Micromonosporales</taxon>
        <taxon>Micromonosporaceae</taxon>
        <taxon>Virgisporangium</taxon>
    </lineage>
</organism>
<comment type="caution">
    <text evidence="1">The sequence shown here is derived from an EMBL/GenBank/DDBJ whole genome shotgun (WGS) entry which is preliminary data.</text>
</comment>
<accession>A0A8J3ZRA3</accession>
<reference evidence="1" key="1">
    <citation type="submission" date="2021-01" db="EMBL/GenBank/DDBJ databases">
        <title>Whole genome shotgun sequence of Virgisporangium ochraceum NBRC 16418.</title>
        <authorList>
            <person name="Komaki H."/>
            <person name="Tamura T."/>
        </authorList>
    </citation>
    <scope>NUCLEOTIDE SEQUENCE</scope>
    <source>
        <strain evidence="1">NBRC 16418</strain>
    </source>
</reference>
<sequence length="75" mass="7624">MTPLRRNRDFLLLWGGQAAASLGGNVAAVAHPFLALLATGSAAGAARWRSRASPPGRCCACPVACSPTGGRCARC</sequence>
<proteinExistence type="predicted"/>
<keyword evidence="2" id="KW-1185">Reference proteome</keyword>
<dbReference type="Proteomes" id="UP000635606">
    <property type="component" value="Unassembled WGS sequence"/>
</dbReference>
<dbReference type="AlphaFoldDB" id="A0A8J3ZRA3"/>
<evidence type="ECO:0000313" key="2">
    <source>
        <dbReference type="Proteomes" id="UP000635606"/>
    </source>
</evidence>